<dbReference type="PANTHER" id="PTHR47706">
    <property type="entry name" value="NMRA-LIKE FAMILY PROTEIN"/>
    <property type="match status" value="1"/>
</dbReference>
<dbReference type="Pfam" id="PF05368">
    <property type="entry name" value="NmrA"/>
    <property type="match status" value="1"/>
</dbReference>
<keyword evidence="3" id="KW-0560">Oxidoreductase</keyword>
<protein>
    <recommendedName>
        <fullName evidence="4">NmrA-like domain-containing protein</fullName>
    </recommendedName>
</protein>
<dbReference type="InterPro" id="IPR051609">
    <property type="entry name" value="NmrA/Isoflavone_reductase-like"/>
</dbReference>
<proteinExistence type="inferred from homology"/>
<evidence type="ECO:0000256" key="3">
    <source>
        <dbReference type="ARBA" id="ARBA00023002"/>
    </source>
</evidence>
<reference evidence="5 6" key="1">
    <citation type="submission" date="2015-01" db="EMBL/GenBank/DDBJ databases">
        <title>The Genome Sequence of Rhinocladiella mackenzie CBS 650.93.</title>
        <authorList>
            <consortium name="The Broad Institute Genomics Platform"/>
            <person name="Cuomo C."/>
            <person name="de Hoog S."/>
            <person name="Gorbushina A."/>
            <person name="Stielow B."/>
            <person name="Teixiera M."/>
            <person name="Abouelleil A."/>
            <person name="Chapman S.B."/>
            <person name="Priest M."/>
            <person name="Young S.K."/>
            <person name="Wortman J."/>
            <person name="Nusbaum C."/>
            <person name="Birren B."/>
        </authorList>
    </citation>
    <scope>NUCLEOTIDE SEQUENCE [LARGE SCALE GENOMIC DNA]</scope>
    <source>
        <strain evidence="5 6">CBS 650.93</strain>
    </source>
</reference>
<gene>
    <name evidence="5" type="ORF">Z518_08910</name>
</gene>
<dbReference type="OrthoDB" id="10000533at2759"/>
<dbReference type="SUPFAM" id="SSF51735">
    <property type="entry name" value="NAD(P)-binding Rossmann-fold domains"/>
    <property type="match status" value="1"/>
</dbReference>
<name>A0A0D2IX49_9EURO</name>
<keyword evidence="6" id="KW-1185">Reference proteome</keyword>
<comment type="similarity">
    <text evidence="1">Belongs to the NmrA-type oxidoreductase family. Isoflavone reductase subfamily.</text>
</comment>
<evidence type="ECO:0000313" key="5">
    <source>
        <dbReference type="EMBL" id="KIX01185.1"/>
    </source>
</evidence>
<evidence type="ECO:0000259" key="4">
    <source>
        <dbReference type="Pfam" id="PF05368"/>
    </source>
</evidence>
<dbReference type="InterPro" id="IPR036291">
    <property type="entry name" value="NAD(P)-bd_dom_sf"/>
</dbReference>
<accession>A0A0D2IX49</accession>
<dbReference type="PANTHER" id="PTHR47706:SF4">
    <property type="entry name" value="NMRA-LIKE DOMAIN-CONTAINING PROTEIN"/>
    <property type="match status" value="1"/>
</dbReference>
<feature type="domain" description="NmrA-like" evidence="4">
    <location>
        <begin position="4"/>
        <end position="247"/>
    </location>
</feature>
<dbReference type="GeneID" id="25296981"/>
<evidence type="ECO:0000256" key="1">
    <source>
        <dbReference type="ARBA" id="ARBA00005725"/>
    </source>
</evidence>
<dbReference type="AlphaFoldDB" id="A0A0D2IX49"/>
<dbReference type="RefSeq" id="XP_013268321.1">
    <property type="nucleotide sequence ID" value="XM_013412867.1"/>
</dbReference>
<evidence type="ECO:0000256" key="2">
    <source>
        <dbReference type="ARBA" id="ARBA00022857"/>
    </source>
</evidence>
<evidence type="ECO:0000313" key="6">
    <source>
        <dbReference type="Proteomes" id="UP000053617"/>
    </source>
</evidence>
<dbReference type="Gene3D" id="3.90.25.10">
    <property type="entry name" value="UDP-galactose 4-epimerase, domain 1"/>
    <property type="match status" value="1"/>
</dbReference>
<keyword evidence="2" id="KW-0521">NADP</keyword>
<sequence>MLHVVLAGGLGGVGREISDALLQRGKSRLTVFTRKLPSEALTPRNVDEDRSSSTYRVVKVDYSDVNELASHLQNVDVVLSFVLDYDNKVQKNLIDACMIAKVKRFAPSEWVWANYSGIELFKYKDDARSYLEQINAQGKVLEYCLFQPGMFMNYLSFPKKSASHLHLSPIPIDVQNYKAITLEGENPHVVFTTVQDLARVVALAVEHTLPWPTVGQICGTRTTVKDLISLAEQIRGTHFEIHQVRRTDLELGKMESPWTPQIIHSSVPPDKVEEMSRQLSINWLLAAARESMDVSPTWNYLLPGFKPTQVTDFLNEHFS</sequence>
<dbReference type="GO" id="GO:0016491">
    <property type="term" value="F:oxidoreductase activity"/>
    <property type="evidence" value="ECO:0007669"/>
    <property type="project" value="UniProtKB-KW"/>
</dbReference>
<organism evidence="5 6">
    <name type="scientific">Rhinocladiella mackenziei CBS 650.93</name>
    <dbReference type="NCBI Taxonomy" id="1442369"/>
    <lineage>
        <taxon>Eukaryota</taxon>
        <taxon>Fungi</taxon>
        <taxon>Dikarya</taxon>
        <taxon>Ascomycota</taxon>
        <taxon>Pezizomycotina</taxon>
        <taxon>Eurotiomycetes</taxon>
        <taxon>Chaetothyriomycetidae</taxon>
        <taxon>Chaetothyriales</taxon>
        <taxon>Herpotrichiellaceae</taxon>
        <taxon>Rhinocladiella</taxon>
    </lineage>
</organism>
<dbReference type="Gene3D" id="3.40.50.720">
    <property type="entry name" value="NAD(P)-binding Rossmann-like Domain"/>
    <property type="match status" value="1"/>
</dbReference>
<dbReference type="EMBL" id="KN847481">
    <property type="protein sequence ID" value="KIX01185.1"/>
    <property type="molecule type" value="Genomic_DNA"/>
</dbReference>
<dbReference type="VEuPathDB" id="FungiDB:Z518_08910"/>
<dbReference type="InterPro" id="IPR008030">
    <property type="entry name" value="NmrA-like"/>
</dbReference>
<dbReference type="HOGENOM" id="CLU_044876_0_2_1"/>
<dbReference type="Proteomes" id="UP000053617">
    <property type="component" value="Unassembled WGS sequence"/>
</dbReference>